<organism evidence="3 4">
    <name type="scientific">Variovorax gossypii</name>
    <dbReference type="NCBI Taxonomy" id="1679495"/>
    <lineage>
        <taxon>Bacteria</taxon>
        <taxon>Pseudomonadati</taxon>
        <taxon>Pseudomonadota</taxon>
        <taxon>Betaproteobacteria</taxon>
        <taxon>Burkholderiales</taxon>
        <taxon>Comamonadaceae</taxon>
        <taxon>Variovorax</taxon>
    </lineage>
</organism>
<comment type="caution">
    <text evidence="3">The sequence shown here is derived from an EMBL/GenBank/DDBJ whole genome shotgun (WGS) entry which is preliminary data.</text>
</comment>
<dbReference type="RefSeq" id="WP_126471689.1">
    <property type="nucleotide sequence ID" value="NZ_RXOE01000004.1"/>
</dbReference>
<feature type="transmembrane region" description="Helical" evidence="1">
    <location>
        <begin position="98"/>
        <end position="122"/>
    </location>
</feature>
<feature type="transmembrane region" description="Helical" evidence="1">
    <location>
        <begin position="214"/>
        <end position="233"/>
    </location>
</feature>
<dbReference type="PANTHER" id="PTHR23028:SF53">
    <property type="entry name" value="ACYL_TRANSF_3 DOMAIN-CONTAINING PROTEIN"/>
    <property type="match status" value="1"/>
</dbReference>
<feature type="transmembrane region" description="Helical" evidence="1">
    <location>
        <begin position="15"/>
        <end position="35"/>
    </location>
</feature>
<dbReference type="AlphaFoldDB" id="A0A431TIF0"/>
<evidence type="ECO:0000259" key="2">
    <source>
        <dbReference type="Pfam" id="PF01757"/>
    </source>
</evidence>
<feature type="domain" description="Acyltransferase 3" evidence="2">
    <location>
        <begin position="13"/>
        <end position="354"/>
    </location>
</feature>
<keyword evidence="3" id="KW-0012">Acyltransferase</keyword>
<dbReference type="GO" id="GO:0016747">
    <property type="term" value="F:acyltransferase activity, transferring groups other than amino-acyl groups"/>
    <property type="evidence" value="ECO:0007669"/>
    <property type="project" value="InterPro"/>
</dbReference>
<feature type="transmembrane region" description="Helical" evidence="1">
    <location>
        <begin position="240"/>
        <end position="259"/>
    </location>
</feature>
<evidence type="ECO:0000256" key="1">
    <source>
        <dbReference type="SAM" id="Phobius"/>
    </source>
</evidence>
<evidence type="ECO:0000313" key="4">
    <source>
        <dbReference type="Proteomes" id="UP000267418"/>
    </source>
</evidence>
<dbReference type="GO" id="GO:0000271">
    <property type="term" value="P:polysaccharide biosynthetic process"/>
    <property type="evidence" value="ECO:0007669"/>
    <property type="project" value="TreeGrafter"/>
</dbReference>
<dbReference type="InterPro" id="IPR050879">
    <property type="entry name" value="Acyltransferase_3"/>
</dbReference>
<sequence>MSSSAPLPRLAHVDLLRGLLAIFVVLLHANLRIPFGPPELAQWLGPRASGILFRSGYYAVIVFFVVSGYLITSASIRRWGDLSRVRPASFYRLRAARILPPLLLLLAVLAVLHLAGSAWFALDTSKVSLWRALLAALGLHLNWLEAQVGYLPGPWGVLWSLSVEEAFYLGFPLFCVLCGSERRLALLLVVPIVLGPLARSVFSDNELWQDHSYLSGMDGIAFGCLAALLAHRVPQTPTVAIRRAVLLTGLVLSVAVFCFRKEVYQLGLTRFGLQVTLLELGIALMLAAAHWRPWTWCAGAMATSLRWFGRNSYEVYLSHMFVVIPAAWLFQWLGASPSWIPLWFFAVVAASGLLGQVFAQWFSEPCNRALRGRGSAPAASSLRPIRWNRS</sequence>
<feature type="transmembrane region" description="Helical" evidence="1">
    <location>
        <begin position="313"/>
        <end position="334"/>
    </location>
</feature>
<dbReference type="OrthoDB" id="9814807at2"/>
<feature type="transmembrane region" description="Helical" evidence="1">
    <location>
        <begin position="271"/>
        <end position="292"/>
    </location>
</feature>
<dbReference type="GO" id="GO:0016020">
    <property type="term" value="C:membrane"/>
    <property type="evidence" value="ECO:0007669"/>
    <property type="project" value="TreeGrafter"/>
</dbReference>
<feature type="transmembrane region" description="Helical" evidence="1">
    <location>
        <begin position="55"/>
        <end position="77"/>
    </location>
</feature>
<keyword evidence="1" id="KW-1133">Transmembrane helix</keyword>
<reference evidence="3 4" key="1">
    <citation type="submission" date="2018-12" db="EMBL/GenBank/DDBJ databases">
        <title>The genome of Variovorax gossypii DSM 100435.</title>
        <authorList>
            <person name="Gao J."/>
            <person name="Sun J."/>
        </authorList>
    </citation>
    <scope>NUCLEOTIDE SEQUENCE [LARGE SCALE GENOMIC DNA]</scope>
    <source>
        <strain evidence="3 4">DSM 100435</strain>
    </source>
</reference>
<accession>A0A431TIF0</accession>
<dbReference type="Proteomes" id="UP000267418">
    <property type="component" value="Unassembled WGS sequence"/>
</dbReference>
<dbReference type="PANTHER" id="PTHR23028">
    <property type="entry name" value="ACETYLTRANSFERASE"/>
    <property type="match status" value="1"/>
</dbReference>
<feature type="transmembrane region" description="Helical" evidence="1">
    <location>
        <begin position="340"/>
        <end position="363"/>
    </location>
</feature>
<evidence type="ECO:0000313" key="3">
    <source>
        <dbReference type="EMBL" id="RTQ33270.1"/>
    </source>
</evidence>
<dbReference type="Pfam" id="PF01757">
    <property type="entry name" value="Acyl_transf_3"/>
    <property type="match status" value="1"/>
</dbReference>
<gene>
    <name evidence="3" type="ORF">EJP69_17230</name>
</gene>
<keyword evidence="1" id="KW-0472">Membrane</keyword>
<name>A0A431TIF0_9BURK</name>
<dbReference type="InterPro" id="IPR002656">
    <property type="entry name" value="Acyl_transf_3_dom"/>
</dbReference>
<keyword evidence="4" id="KW-1185">Reference proteome</keyword>
<keyword evidence="1" id="KW-0812">Transmembrane</keyword>
<feature type="transmembrane region" description="Helical" evidence="1">
    <location>
        <begin position="157"/>
        <end position="177"/>
    </location>
</feature>
<proteinExistence type="predicted"/>
<keyword evidence="3" id="KW-0808">Transferase</keyword>
<protein>
    <submittedName>
        <fullName evidence="3">Acyltransferase</fullName>
    </submittedName>
</protein>
<feature type="transmembrane region" description="Helical" evidence="1">
    <location>
        <begin position="184"/>
        <end position="202"/>
    </location>
</feature>
<dbReference type="EMBL" id="RXOE01000004">
    <property type="protein sequence ID" value="RTQ33270.1"/>
    <property type="molecule type" value="Genomic_DNA"/>
</dbReference>